<feature type="transmembrane region" description="Helical" evidence="1">
    <location>
        <begin position="89"/>
        <end position="107"/>
    </location>
</feature>
<gene>
    <name evidence="2" type="ORF">MACH08_40590</name>
</gene>
<evidence type="ECO:0000313" key="3">
    <source>
        <dbReference type="Proteomes" id="UP001275436"/>
    </source>
</evidence>
<reference evidence="2 3" key="1">
    <citation type="submission" date="2023-02" db="EMBL/GenBank/DDBJ databases">
        <title>Oceanobacillus kimchii IFOP_LL358 isolated form Alexandrium catenella lab strain.</title>
        <authorList>
            <person name="Gajardo G."/>
            <person name="Ueki S."/>
            <person name="Maruyama F."/>
        </authorList>
    </citation>
    <scope>NUCLEOTIDE SEQUENCE [LARGE SCALE GENOMIC DNA]</scope>
    <source>
        <strain evidence="2 3">IFOP_LL358</strain>
    </source>
</reference>
<keyword evidence="1" id="KW-1133">Transmembrane helix</keyword>
<feature type="transmembrane region" description="Helical" evidence="1">
    <location>
        <begin position="263"/>
        <end position="283"/>
    </location>
</feature>
<keyword evidence="1" id="KW-0472">Membrane</keyword>
<comment type="caution">
    <text evidence="2">The sequence shown here is derived from an EMBL/GenBank/DDBJ whole genome shotgun (WGS) entry which is preliminary data.</text>
</comment>
<keyword evidence="1" id="KW-0812">Transmembrane</keyword>
<organism evidence="2 3">
    <name type="scientific">Oceanobacillus kimchii</name>
    <dbReference type="NCBI Taxonomy" id="746691"/>
    <lineage>
        <taxon>Bacteria</taxon>
        <taxon>Bacillati</taxon>
        <taxon>Bacillota</taxon>
        <taxon>Bacilli</taxon>
        <taxon>Bacillales</taxon>
        <taxon>Bacillaceae</taxon>
        <taxon>Oceanobacillus</taxon>
    </lineage>
</organism>
<evidence type="ECO:0008006" key="4">
    <source>
        <dbReference type="Google" id="ProtNLM"/>
    </source>
</evidence>
<dbReference type="RefSeq" id="WP_317958522.1">
    <property type="nucleotide sequence ID" value="NZ_BSKO01000002.1"/>
</dbReference>
<accession>A0ABQ5TS43</accession>
<sequence length="325" mass="37961">MDLLSIAEVIVKIIGYTLILYGIWNLIGQYFIIKSVHYITQYVKRKRYLRRLNRVQIELEDDDTEESFLNQHIKILLMSINRKKKGEPINFYILSLFIFGVTFMLVYLALNDFIISLLFGVGFMCIPYITLRMRLANKRMKTSLAFMNSFHIIIQAYNSSSKNAYHMIQSVTDTLDDKELKNTFIQLLASMQQDRYEHEFREAVLIFSYTINSSFAIRFGNLLTRAYLASSDITSSLNDLNRDITSRKNDLENEKSLNVETKILGYLPILTLPIFLFAAWRLSSMYDFWSLFNNNLNIIIFLLALVFTGFSFFAVLVFSKPRSDV</sequence>
<dbReference type="Proteomes" id="UP001275436">
    <property type="component" value="Unassembled WGS sequence"/>
</dbReference>
<name>A0ABQ5TS43_9BACI</name>
<feature type="transmembrane region" description="Helical" evidence="1">
    <location>
        <begin position="295"/>
        <end position="318"/>
    </location>
</feature>
<keyword evidence="3" id="KW-1185">Reference proteome</keyword>
<proteinExistence type="predicted"/>
<evidence type="ECO:0000256" key="1">
    <source>
        <dbReference type="SAM" id="Phobius"/>
    </source>
</evidence>
<feature type="transmembrane region" description="Helical" evidence="1">
    <location>
        <begin position="113"/>
        <end position="131"/>
    </location>
</feature>
<evidence type="ECO:0000313" key="2">
    <source>
        <dbReference type="EMBL" id="GLO68275.1"/>
    </source>
</evidence>
<dbReference type="EMBL" id="BSKO01000002">
    <property type="protein sequence ID" value="GLO68275.1"/>
    <property type="molecule type" value="Genomic_DNA"/>
</dbReference>
<protein>
    <recommendedName>
        <fullName evidence="4">Type II secretion system protein GspF domain-containing protein</fullName>
    </recommendedName>
</protein>
<feature type="transmembrane region" description="Helical" evidence="1">
    <location>
        <begin position="6"/>
        <end position="27"/>
    </location>
</feature>